<dbReference type="EMBL" id="FNHD01000017">
    <property type="protein sequence ID" value="SDM20403.1"/>
    <property type="molecule type" value="Genomic_DNA"/>
</dbReference>
<dbReference type="InterPro" id="IPR007712">
    <property type="entry name" value="RelE/ParE_toxin"/>
</dbReference>
<reference evidence="2 3" key="1">
    <citation type="submission" date="2016-10" db="EMBL/GenBank/DDBJ databases">
        <authorList>
            <person name="Varghese N."/>
            <person name="Submissions S."/>
        </authorList>
    </citation>
    <scope>NUCLEOTIDE SEQUENCE [LARGE SCALE GENOMIC DNA]</scope>
    <source>
        <strain evidence="2 3">CGMCC 1.10941</strain>
    </source>
</reference>
<keyword evidence="3" id="KW-1185">Reference proteome</keyword>
<gene>
    <name evidence="2" type="ORF">SAMN05216273_1172</name>
</gene>
<name>A0ABY0R004_9FLAO</name>
<evidence type="ECO:0000313" key="3">
    <source>
        <dbReference type="Proteomes" id="UP000199242"/>
    </source>
</evidence>
<evidence type="ECO:0000313" key="2">
    <source>
        <dbReference type="EMBL" id="SDM20403.1"/>
    </source>
</evidence>
<sequence length="100" mass="12039">MMQKVVWSDNAKESLADIYDYIFENSPQNAEHVIDTLLELGNSLEDSRFDYSKDLIIDNDRFRFIPKWNYKIIYERKNNEVRIIDVFGTKQNPEILKKYK</sequence>
<protein>
    <submittedName>
        <fullName evidence="2">Plasmid stabilization system protein ParE</fullName>
    </submittedName>
</protein>
<dbReference type="RefSeq" id="WP_089745089.1">
    <property type="nucleotide sequence ID" value="NZ_FNHD01000017.1"/>
</dbReference>
<organism evidence="2 3">
    <name type="scientific">Chryseobacterium taihuense</name>
    <dbReference type="NCBI Taxonomy" id="1141221"/>
    <lineage>
        <taxon>Bacteria</taxon>
        <taxon>Pseudomonadati</taxon>
        <taxon>Bacteroidota</taxon>
        <taxon>Flavobacteriia</taxon>
        <taxon>Flavobacteriales</taxon>
        <taxon>Weeksellaceae</taxon>
        <taxon>Chryseobacterium group</taxon>
        <taxon>Chryseobacterium</taxon>
    </lineage>
</organism>
<dbReference type="Pfam" id="PF05016">
    <property type="entry name" value="ParE_toxin"/>
    <property type="match status" value="1"/>
</dbReference>
<dbReference type="InterPro" id="IPR035093">
    <property type="entry name" value="RelE/ParE_toxin_dom_sf"/>
</dbReference>
<evidence type="ECO:0000256" key="1">
    <source>
        <dbReference type="ARBA" id="ARBA00022649"/>
    </source>
</evidence>
<dbReference type="Proteomes" id="UP000199242">
    <property type="component" value="Unassembled WGS sequence"/>
</dbReference>
<dbReference type="Gene3D" id="3.30.2310.20">
    <property type="entry name" value="RelE-like"/>
    <property type="match status" value="1"/>
</dbReference>
<accession>A0ABY0R004</accession>
<proteinExistence type="predicted"/>
<comment type="caution">
    <text evidence="2">The sequence shown here is derived from an EMBL/GenBank/DDBJ whole genome shotgun (WGS) entry which is preliminary data.</text>
</comment>
<keyword evidence="1" id="KW-1277">Toxin-antitoxin system</keyword>